<dbReference type="RefSeq" id="WP_040642496.1">
    <property type="nucleotide sequence ID" value="NZ_CP015230.1"/>
</dbReference>
<dbReference type="EMBL" id="CP015230">
    <property type="protein sequence ID" value="ANP39540.1"/>
    <property type="molecule type" value="Genomic_DNA"/>
</dbReference>
<dbReference type="AlphaFoldDB" id="A0A1B0ZYY3"/>
<gene>
    <name evidence="1" type="ORF">K529_002070</name>
</gene>
<evidence type="ECO:0000313" key="1">
    <source>
        <dbReference type="EMBL" id="ANP39540.1"/>
    </source>
</evidence>
<proteinExistence type="predicted"/>
<dbReference type="Gene3D" id="3.40.50.2300">
    <property type="match status" value="1"/>
</dbReference>
<dbReference type="KEGG" id="rmb:K529_002070"/>
<evidence type="ECO:0000313" key="2">
    <source>
        <dbReference type="Proteomes" id="UP000013243"/>
    </source>
</evidence>
<dbReference type="STRING" id="1265309.K529_002070"/>
<dbReference type="GeneID" id="28248580"/>
<accession>A0A1B0ZYY3</accession>
<evidence type="ECO:0008006" key="3">
    <source>
        <dbReference type="Google" id="ProtNLM"/>
    </source>
</evidence>
<dbReference type="Proteomes" id="UP000013243">
    <property type="component" value="Chromosome"/>
</dbReference>
<sequence length="124" mass="13886">MALAERDILVLEDDILLGQLLCNMIRMYRIGLPHLSLSEVDACQMMRERDFHICFLGLRLRTGVCERAVALANAKRIPTLLMADAEGLEPLSIQPQRGLVVQKPASEEMIRDAATALLMQEAVR</sequence>
<dbReference type="OrthoDB" id="7862202at2"/>
<protein>
    <recommendedName>
        <fullName evidence="3">Response regulatory domain-containing protein</fullName>
    </recommendedName>
</protein>
<name>A0A1B0ZYY3_9RHOB</name>
<reference evidence="1 2" key="1">
    <citation type="journal article" date="2016" name="ISME J.">
        <title>Global occurrence and heterogeneity of the Roseobacter-clade species Ruegeria mobilis.</title>
        <authorList>
            <person name="Sonnenschein E."/>
            <person name="Gram L."/>
        </authorList>
    </citation>
    <scope>NUCLEOTIDE SEQUENCE [LARGE SCALE GENOMIC DNA]</scope>
    <source>
        <strain evidence="1 2">F1926</strain>
    </source>
</reference>
<organism evidence="1 2">
    <name type="scientific">Tritonibacter mobilis F1926</name>
    <dbReference type="NCBI Taxonomy" id="1265309"/>
    <lineage>
        <taxon>Bacteria</taxon>
        <taxon>Pseudomonadati</taxon>
        <taxon>Pseudomonadota</taxon>
        <taxon>Alphaproteobacteria</taxon>
        <taxon>Rhodobacterales</taxon>
        <taxon>Paracoccaceae</taxon>
        <taxon>Tritonibacter</taxon>
    </lineage>
</organism>